<evidence type="ECO:0000313" key="3">
    <source>
        <dbReference type="Proteomes" id="UP000185739"/>
    </source>
</evidence>
<feature type="domain" description="Abortive phage infection protein C-terminal" evidence="1">
    <location>
        <begin position="239"/>
        <end position="497"/>
    </location>
</feature>
<dbReference type="EMBL" id="CP018839">
    <property type="protein sequence ID" value="APR03763.1"/>
    <property type="molecule type" value="Genomic_DNA"/>
</dbReference>
<reference evidence="2 3" key="1">
    <citation type="submission" date="2016-12" db="EMBL/GenBank/DDBJ databases">
        <title>Complete genome sequence of Thauera chlorobenzoica, a Betaproteobacterium degrading haloaromatics anaerobically to CO2 and halides.</title>
        <authorList>
            <person name="Goris T."/>
            <person name="Mergelsberg M."/>
            <person name="Boll M."/>
        </authorList>
    </citation>
    <scope>NUCLEOTIDE SEQUENCE [LARGE SCALE GENOMIC DNA]</scope>
    <source>
        <strain evidence="2 3">3CB1</strain>
    </source>
</reference>
<accession>A0A1H5U921</accession>
<proteinExistence type="predicted"/>
<dbReference type="Proteomes" id="UP000185739">
    <property type="component" value="Chromosome"/>
</dbReference>
<protein>
    <submittedName>
        <fullName evidence="2">AIPR protein</fullName>
    </submittedName>
</protein>
<dbReference type="RefSeq" id="WP_075147337.1">
    <property type="nucleotide sequence ID" value="NZ_CP018839.1"/>
</dbReference>
<gene>
    <name evidence="2" type="ORF">Tchl_0899</name>
</gene>
<organism evidence="2 3">
    <name type="scientific">Thauera chlorobenzoica</name>
    <dbReference type="NCBI Taxonomy" id="96773"/>
    <lineage>
        <taxon>Bacteria</taxon>
        <taxon>Pseudomonadati</taxon>
        <taxon>Pseudomonadota</taxon>
        <taxon>Betaproteobacteria</taxon>
        <taxon>Rhodocyclales</taxon>
        <taxon>Zoogloeaceae</taxon>
        <taxon>Thauera</taxon>
    </lineage>
</organism>
<sequence>MNLNASIVDQRLQGILSEHAELLTPIVSNNPEKQRSLAFVLLCASTALELEMEEAAELLTEGGNDAGVDALHLGEVDDGEFTVTLFQGKYKHKDLNGTAHFPENGVKNALNMLATLFDPGKKVALNPRLEPRIEEVRSLIRDGYIPSVRLLLCNNGTRWNGQAQDWIEQSGLSGDQVQWIHYNHDNIVAVLQRRKAVDDRLQLHGKAVIEEFNYRRVLIGKVSVREIAELFNRHGDLLLERNIRRYLGMHANRVNSAIHDTLLDPHKRQNFYFYNNGITMICRKFAHNALQGDNYQLRLENIQIINGGQTCKTIEQTFNSHGELDSQAADTYVLIRLYELADDDRDFVREITYATNSQNPVDLRDLRSNDDYQRQLETALAGFGYTYKRQREEGSSGSQVIASSVAAEAVLAIWRRKPHQAKFMRREHFGKLYYDIFATVNAAQTLLAVQIFRLVENARKRSPGNVEHPFLPYSAHYAAMLIGARLLQESGLRLDEVTHTRYQALQTQLHTHGTTYLADAIKRIDNALTALYGERDISLQQLSATFRRGDLLEVLEENIQS</sequence>
<dbReference type="AlphaFoldDB" id="A0A1H5U921"/>
<keyword evidence="3" id="KW-1185">Reference proteome</keyword>
<dbReference type="KEGG" id="tcl:Tchl_0899"/>
<dbReference type="Pfam" id="PF10592">
    <property type="entry name" value="AIPR"/>
    <property type="match status" value="1"/>
</dbReference>
<evidence type="ECO:0000313" key="2">
    <source>
        <dbReference type="EMBL" id="APR03763.1"/>
    </source>
</evidence>
<dbReference type="OrthoDB" id="9806213at2"/>
<dbReference type="InterPro" id="IPR018891">
    <property type="entry name" value="AIPR_C"/>
</dbReference>
<name>A0A1H5U921_9RHOO</name>
<dbReference type="STRING" id="96773.Tchl_0899"/>
<evidence type="ECO:0000259" key="1">
    <source>
        <dbReference type="Pfam" id="PF10592"/>
    </source>
</evidence>